<evidence type="ECO:0000259" key="5">
    <source>
        <dbReference type="PROSITE" id="PS50060"/>
    </source>
</evidence>
<comment type="caution">
    <text evidence="2">Lacks conserved residue(s) required for the propagation of feature annotation.</text>
</comment>
<keyword evidence="4" id="KW-1133">Transmembrane helix</keyword>
<dbReference type="EMBL" id="JAJJHW010001127">
    <property type="protein sequence ID" value="KAH8377225.1"/>
    <property type="molecule type" value="Genomic_DNA"/>
</dbReference>
<dbReference type="PROSITE" id="PS50060">
    <property type="entry name" value="MAM_2"/>
    <property type="match status" value="1"/>
</dbReference>
<comment type="caution">
    <text evidence="8">The sequence shown here is derived from an EMBL/GenBank/DDBJ whole genome shotgun (WGS) entry which is preliminary data.</text>
</comment>
<keyword evidence="2" id="KW-0768">Sushi</keyword>
<dbReference type="PROSITE" id="PS00524">
    <property type="entry name" value="SMB_1"/>
    <property type="match status" value="1"/>
</dbReference>
<feature type="domain" description="Sushi" evidence="6">
    <location>
        <begin position="1"/>
        <end position="53"/>
    </location>
</feature>
<dbReference type="PROSITE" id="PS50923">
    <property type="entry name" value="SUSHI"/>
    <property type="match status" value="1"/>
</dbReference>
<sequence length="622" mass="69035">RCNRPDELANGSIMQRRSFLRFRCFNNYFLLGRSMITCGGDGRLTGERPFCARPGCIQPQHPENGEIELQRGLTAVVVCRENFVVAGNVMAHCNGNNWDRQLGVCRHRNHTQSHACDFETEDQCGWTSQLGLIQPWRRVATVGSFKAYRTGPRHDHTLQNAYGGHYMLMETNSFAYGAHHLISPIYPRELSLKTACCFRFHYFMYGAGVGSLVVSVKPAQMRVDEMWEYKSIYQKFNVSGNLGNQWLEHTLRIDEMPQDFQVVFTATDASSHLGDIAIDDVRLMTGKECGVESATTTTEEPVKDTEPIVFDFHSCQNRCNQSSSVIDELQQLLLIKGCGCTEQCLSDSDCCPDYLIYCLLPYEESTTQATTTTTTKATPTNTTTTTTAKPTPTTRRATTTTTTKKPTTTRKTTRATKPTTMRTPPTTTPTTTTTTRKPTTTSTTTTRRAPVPPRTTSTTTAKPTTTATTTTTTTTTTKTTKATTPNTTKFKAVSPTPVTTRHPATHHGHYNWPVSSKDLEGNSESSASPARFMWYSLLAIMLVIVLASVLYRWRRPNGGTTEKAVSFQKTLAKLRNATLPGGKRLGGSEASAALCENTDDDENDNDVQFEEMGVDIRNVTQL</sequence>
<evidence type="ECO:0000259" key="6">
    <source>
        <dbReference type="PROSITE" id="PS50923"/>
    </source>
</evidence>
<dbReference type="Gene3D" id="2.10.70.10">
    <property type="entry name" value="Complement Module, domain 1"/>
    <property type="match status" value="1"/>
</dbReference>
<dbReference type="InterPro" id="IPR013320">
    <property type="entry name" value="ConA-like_dom_sf"/>
</dbReference>
<evidence type="ECO:0000256" key="2">
    <source>
        <dbReference type="PROSITE-ProRule" id="PRU00302"/>
    </source>
</evidence>
<evidence type="ECO:0008006" key="10">
    <source>
        <dbReference type="Google" id="ProtNLM"/>
    </source>
</evidence>
<feature type="domain" description="MAM" evidence="5">
    <location>
        <begin position="114"/>
        <end position="291"/>
    </location>
</feature>
<organism evidence="8 9">
    <name type="scientific">Drosophila rubida</name>
    <dbReference type="NCBI Taxonomy" id="30044"/>
    <lineage>
        <taxon>Eukaryota</taxon>
        <taxon>Metazoa</taxon>
        <taxon>Ecdysozoa</taxon>
        <taxon>Arthropoda</taxon>
        <taxon>Hexapoda</taxon>
        <taxon>Insecta</taxon>
        <taxon>Pterygota</taxon>
        <taxon>Neoptera</taxon>
        <taxon>Endopterygota</taxon>
        <taxon>Diptera</taxon>
        <taxon>Brachycera</taxon>
        <taxon>Muscomorpha</taxon>
        <taxon>Ephydroidea</taxon>
        <taxon>Drosophilidae</taxon>
        <taxon>Drosophila</taxon>
    </lineage>
</organism>
<evidence type="ECO:0000313" key="9">
    <source>
        <dbReference type="Proteomes" id="UP001200034"/>
    </source>
</evidence>
<keyword evidence="1 2" id="KW-1015">Disulfide bond</keyword>
<dbReference type="Proteomes" id="UP001200034">
    <property type="component" value="Unassembled WGS sequence"/>
</dbReference>
<feature type="compositionally biased region" description="Low complexity" evidence="3">
    <location>
        <begin position="368"/>
        <end position="406"/>
    </location>
</feature>
<feature type="region of interest" description="Disordered" evidence="3">
    <location>
        <begin position="368"/>
        <end position="526"/>
    </location>
</feature>
<dbReference type="Pfam" id="PF01033">
    <property type="entry name" value="Somatomedin_B"/>
    <property type="match status" value="1"/>
</dbReference>
<reference evidence="8" key="1">
    <citation type="journal article" date="2021" name="Mol. Ecol. Resour.">
        <title>Phylogenomic analyses of the genus Drosophila reveals genomic signals of climate adaptation.</title>
        <authorList>
            <person name="Li F."/>
            <person name="Rane R.V."/>
            <person name="Luria V."/>
            <person name="Xiong Z."/>
            <person name="Chen J."/>
            <person name="Li Z."/>
            <person name="Catullo R.A."/>
            <person name="Griffin P.C."/>
            <person name="Schiffer M."/>
            <person name="Pearce S."/>
            <person name="Lee S.F."/>
            <person name="McElroy K."/>
            <person name="Stocker A."/>
            <person name="Shirriffs J."/>
            <person name="Cockerell F."/>
            <person name="Coppin C."/>
            <person name="Sgro C.M."/>
            <person name="Karger A."/>
            <person name="Cain J.W."/>
            <person name="Weber J.A."/>
            <person name="Santpere G."/>
            <person name="Kirschner M.W."/>
            <person name="Hoffmann A.A."/>
            <person name="Oakeshott J.G."/>
            <person name="Zhang G."/>
        </authorList>
    </citation>
    <scope>NUCLEOTIDE SEQUENCE</scope>
    <source>
        <strain evidence="8">BGI-SZ-2011g</strain>
    </source>
</reference>
<dbReference type="Gene3D" id="2.60.120.200">
    <property type="match status" value="1"/>
</dbReference>
<evidence type="ECO:0000259" key="7">
    <source>
        <dbReference type="PROSITE" id="PS50958"/>
    </source>
</evidence>
<dbReference type="CDD" id="cd00033">
    <property type="entry name" value="CCP"/>
    <property type="match status" value="2"/>
</dbReference>
<dbReference type="PANTHER" id="PTHR23282">
    <property type="entry name" value="APICAL ENDOSOMAL GLYCOPROTEIN PRECURSOR"/>
    <property type="match status" value="1"/>
</dbReference>
<protein>
    <recommendedName>
        <fullName evidence="10">Scavenger receptor</fullName>
    </recommendedName>
</protein>
<dbReference type="SUPFAM" id="SSF90188">
    <property type="entry name" value="Somatomedin B domain"/>
    <property type="match status" value="1"/>
</dbReference>
<feature type="domain" description="SMB" evidence="7">
    <location>
        <begin position="311"/>
        <end position="365"/>
    </location>
</feature>
<dbReference type="GO" id="GO:0016020">
    <property type="term" value="C:membrane"/>
    <property type="evidence" value="ECO:0007669"/>
    <property type="project" value="InterPro"/>
</dbReference>
<dbReference type="InterPro" id="IPR035976">
    <property type="entry name" value="Sushi/SCR/CCP_sf"/>
</dbReference>
<feature type="transmembrane region" description="Helical" evidence="4">
    <location>
        <begin position="532"/>
        <end position="553"/>
    </location>
</feature>
<evidence type="ECO:0000313" key="8">
    <source>
        <dbReference type="EMBL" id="KAH8377225.1"/>
    </source>
</evidence>
<proteinExistence type="predicted"/>
<name>A0AAD4K4B3_9MUSC</name>
<dbReference type="InterPro" id="IPR051560">
    <property type="entry name" value="MAM_domain-containing"/>
</dbReference>
<dbReference type="AlphaFoldDB" id="A0AAD4K4B3"/>
<feature type="compositionally biased region" description="Low complexity" evidence="3">
    <location>
        <begin position="415"/>
        <end position="489"/>
    </location>
</feature>
<feature type="disulfide bond" evidence="2">
    <location>
        <begin position="24"/>
        <end position="51"/>
    </location>
</feature>
<dbReference type="InterPro" id="IPR036024">
    <property type="entry name" value="Somatomedin_B-like_dom_sf"/>
</dbReference>
<dbReference type="Pfam" id="PF00629">
    <property type="entry name" value="MAM"/>
    <property type="match status" value="1"/>
</dbReference>
<dbReference type="InterPro" id="IPR000436">
    <property type="entry name" value="Sushi_SCR_CCP_dom"/>
</dbReference>
<gene>
    <name evidence="8" type="ORF">KR093_004321</name>
</gene>
<accession>A0AAD4K4B3</accession>
<dbReference type="PROSITE" id="PS50958">
    <property type="entry name" value="SMB_2"/>
    <property type="match status" value="1"/>
</dbReference>
<dbReference type="SUPFAM" id="SSF49899">
    <property type="entry name" value="Concanavalin A-like lectins/glucanases"/>
    <property type="match status" value="1"/>
</dbReference>
<evidence type="ECO:0000256" key="3">
    <source>
        <dbReference type="SAM" id="MobiDB-lite"/>
    </source>
</evidence>
<dbReference type="CDD" id="cd06263">
    <property type="entry name" value="MAM"/>
    <property type="match status" value="1"/>
</dbReference>
<dbReference type="SMART" id="SM00137">
    <property type="entry name" value="MAM"/>
    <property type="match status" value="1"/>
</dbReference>
<keyword evidence="9" id="KW-1185">Reference proteome</keyword>
<feature type="non-terminal residue" evidence="8">
    <location>
        <position position="622"/>
    </location>
</feature>
<dbReference type="Gene3D" id="4.10.410.20">
    <property type="match status" value="1"/>
</dbReference>
<keyword evidence="4" id="KW-0812">Transmembrane</keyword>
<dbReference type="InterPro" id="IPR001212">
    <property type="entry name" value="Somatomedin_B_dom"/>
</dbReference>
<evidence type="ECO:0000256" key="1">
    <source>
        <dbReference type="ARBA" id="ARBA00023157"/>
    </source>
</evidence>
<dbReference type="SUPFAM" id="SSF57535">
    <property type="entry name" value="Complement control module/SCR domain"/>
    <property type="match status" value="2"/>
</dbReference>
<dbReference type="InterPro" id="IPR000998">
    <property type="entry name" value="MAM_dom"/>
</dbReference>
<dbReference type="SMART" id="SM00032">
    <property type="entry name" value="CCP"/>
    <property type="match status" value="2"/>
</dbReference>
<evidence type="ECO:0000256" key="4">
    <source>
        <dbReference type="SAM" id="Phobius"/>
    </source>
</evidence>
<keyword evidence="4" id="KW-0472">Membrane</keyword>
<dbReference type="PANTHER" id="PTHR23282:SF146">
    <property type="entry name" value="RT07201P-RELATED"/>
    <property type="match status" value="1"/>
</dbReference>